<dbReference type="Gene3D" id="2.40.160.210">
    <property type="entry name" value="Acyl-CoA thioesterase, double hotdog domain"/>
    <property type="match status" value="1"/>
</dbReference>
<dbReference type="EMBL" id="CP012154">
    <property type="protein sequence ID" value="AKS42703.1"/>
    <property type="molecule type" value="Genomic_DNA"/>
</dbReference>
<dbReference type="InterPro" id="IPR049449">
    <property type="entry name" value="TesB_ACOT8-like_N"/>
</dbReference>
<sequence>MSFDEFRVQAAAGQAISVPTSWTQGRTVFGGLSAGLLAEALGQGTDEDRRLRYLEIGFLRPLAPDTPFRIELEAVSAGRTVAVRSARIVQEEQVRVTALANFVRPLEGTVEIETFKAPDFPSWDDPRAVRIHGPGTPAFTRHIDFRGVTAGRPFSGQGLPELGGWMRFDSPPQAISPAHLVCLIDSWPPVPISYYDRPVPMSSINWQIHFGEPLDGVRGDAFLGYLAHCNFFRDGYGSSSAEVWAADGCLLAKSFQTFVVFG</sequence>
<gene>
    <name evidence="3" type="ORF">WM2015_2340</name>
</gene>
<protein>
    <submittedName>
        <fullName evidence="3">Acyl-CoA thioesterase II, putative</fullName>
    </submittedName>
</protein>
<dbReference type="SUPFAM" id="SSF54637">
    <property type="entry name" value="Thioesterase/thiol ester dehydrase-isomerase"/>
    <property type="match status" value="2"/>
</dbReference>
<dbReference type="InterPro" id="IPR029069">
    <property type="entry name" value="HotDog_dom_sf"/>
</dbReference>
<dbReference type="Pfam" id="PF20789">
    <property type="entry name" value="4HBT_3C"/>
    <property type="match status" value="1"/>
</dbReference>
<feature type="domain" description="Acyl-CoA thioesterase-like C-terminal" evidence="2">
    <location>
        <begin position="128"/>
        <end position="260"/>
    </location>
</feature>
<dbReference type="RefSeq" id="WP_169751166.1">
    <property type="nucleotide sequence ID" value="NZ_CP012154.1"/>
</dbReference>
<evidence type="ECO:0000313" key="3">
    <source>
        <dbReference type="EMBL" id="AKS42703.1"/>
    </source>
</evidence>
<organism evidence="3 4">
    <name type="scientific">Wenzhouxiangella marina</name>
    <dbReference type="NCBI Taxonomy" id="1579979"/>
    <lineage>
        <taxon>Bacteria</taxon>
        <taxon>Pseudomonadati</taxon>
        <taxon>Pseudomonadota</taxon>
        <taxon>Gammaproteobacteria</taxon>
        <taxon>Chromatiales</taxon>
        <taxon>Wenzhouxiangellaceae</taxon>
        <taxon>Wenzhouxiangella</taxon>
    </lineage>
</organism>
<evidence type="ECO:0000259" key="2">
    <source>
        <dbReference type="Pfam" id="PF20789"/>
    </source>
</evidence>
<name>A0A0K0XYE8_9GAMM</name>
<dbReference type="AlphaFoldDB" id="A0A0K0XYE8"/>
<dbReference type="InterPro" id="IPR049450">
    <property type="entry name" value="ACOT8-like_C"/>
</dbReference>
<proteinExistence type="predicted"/>
<reference evidence="3 4" key="1">
    <citation type="submission" date="2015-07" db="EMBL/GenBank/DDBJ databases">
        <authorList>
            <person name="Noorani M."/>
        </authorList>
    </citation>
    <scope>NUCLEOTIDE SEQUENCE [LARGE SCALE GENOMIC DNA]</scope>
    <source>
        <strain evidence="3 4">KCTC 42284</strain>
    </source>
</reference>
<evidence type="ECO:0000313" key="4">
    <source>
        <dbReference type="Proteomes" id="UP000066624"/>
    </source>
</evidence>
<keyword evidence="4" id="KW-1185">Reference proteome</keyword>
<accession>A0A0K0XYE8</accession>
<feature type="domain" description="Acyl-CoA thioesterase-like N-terminal HotDog" evidence="1">
    <location>
        <begin position="19"/>
        <end position="102"/>
    </location>
</feature>
<dbReference type="PATRIC" id="fig|1579979.3.peg.2391"/>
<dbReference type="Pfam" id="PF13622">
    <property type="entry name" value="4HBT_3"/>
    <property type="match status" value="1"/>
</dbReference>
<dbReference type="KEGG" id="wma:WM2015_2340"/>
<dbReference type="InterPro" id="IPR042171">
    <property type="entry name" value="Acyl-CoA_hotdog"/>
</dbReference>
<dbReference type="STRING" id="1579979.WM2015_2340"/>
<evidence type="ECO:0000259" key="1">
    <source>
        <dbReference type="Pfam" id="PF13622"/>
    </source>
</evidence>
<dbReference type="Proteomes" id="UP000066624">
    <property type="component" value="Chromosome"/>
</dbReference>